<comment type="catalytic activity">
    <reaction evidence="5 8">
        <text>meso-2,6-diaminopimelate + H(+) = L-lysine + CO2</text>
        <dbReference type="Rhea" id="RHEA:15101"/>
        <dbReference type="ChEBI" id="CHEBI:15378"/>
        <dbReference type="ChEBI" id="CHEBI:16526"/>
        <dbReference type="ChEBI" id="CHEBI:32551"/>
        <dbReference type="ChEBI" id="CHEBI:57791"/>
        <dbReference type="EC" id="4.1.1.20"/>
    </reaction>
</comment>
<dbReference type="RefSeq" id="WP_147165791.1">
    <property type="nucleotide sequence ID" value="NZ_VOOR01000003.1"/>
</dbReference>
<feature type="binding site" evidence="5">
    <location>
        <position position="338"/>
    </location>
    <ligand>
        <name>substrate</name>
    </ligand>
</feature>
<dbReference type="EMBL" id="VOOR01000003">
    <property type="protein sequence ID" value="TXB68904.1"/>
    <property type="molecule type" value="Genomic_DNA"/>
</dbReference>
<evidence type="ECO:0000259" key="10">
    <source>
        <dbReference type="Pfam" id="PF02784"/>
    </source>
</evidence>
<dbReference type="Pfam" id="PF00278">
    <property type="entry name" value="Orn_DAP_Arg_deC"/>
    <property type="match status" value="1"/>
</dbReference>
<dbReference type="CDD" id="cd06828">
    <property type="entry name" value="PLPDE_III_DapDC"/>
    <property type="match status" value="1"/>
</dbReference>
<comment type="function">
    <text evidence="5">Specifically catalyzes the decarboxylation of meso-diaminopimelate (meso-DAP) to L-lysine.</text>
</comment>
<comment type="cofactor">
    <cofactor evidence="1 5 7 8">
        <name>pyridoxal 5'-phosphate</name>
        <dbReference type="ChEBI" id="CHEBI:597326"/>
    </cofactor>
</comment>
<comment type="similarity">
    <text evidence="5">Belongs to the Orn/Lys/Arg decarboxylase class-II family. LysA subfamily.</text>
</comment>
<comment type="subunit">
    <text evidence="5">Homodimer.</text>
</comment>
<dbReference type="UniPathway" id="UPA00034">
    <property type="reaction ID" value="UER00027"/>
</dbReference>
<keyword evidence="4 5" id="KW-0456">Lyase</keyword>
<dbReference type="InterPro" id="IPR002986">
    <property type="entry name" value="DAP_deCOOHase_LysA"/>
</dbReference>
<feature type="binding site" evidence="5">
    <location>
        <position position="365"/>
    </location>
    <ligand>
        <name>substrate</name>
    </ligand>
</feature>
<comment type="caution">
    <text evidence="5">Lacks conserved residue(s) required for the propagation of feature annotation.</text>
</comment>
<evidence type="ECO:0000256" key="8">
    <source>
        <dbReference type="RuleBase" id="RU003738"/>
    </source>
</evidence>
<evidence type="ECO:0000256" key="6">
    <source>
        <dbReference type="NCBIfam" id="TIGR01048"/>
    </source>
</evidence>
<dbReference type="Proteomes" id="UP000321580">
    <property type="component" value="Unassembled WGS sequence"/>
</dbReference>
<feature type="modified residue" description="N6-(pyridoxal phosphate)lysine" evidence="5 7">
    <location>
        <position position="58"/>
    </location>
</feature>
<dbReference type="InterPro" id="IPR022643">
    <property type="entry name" value="De-COase2_C"/>
</dbReference>
<evidence type="ECO:0000256" key="2">
    <source>
        <dbReference type="ARBA" id="ARBA00022793"/>
    </source>
</evidence>
<evidence type="ECO:0000256" key="5">
    <source>
        <dbReference type="HAMAP-Rule" id="MF_02120"/>
    </source>
</evidence>
<dbReference type="GO" id="GO:0030170">
    <property type="term" value="F:pyridoxal phosphate binding"/>
    <property type="evidence" value="ECO:0007669"/>
    <property type="project" value="UniProtKB-UniRule"/>
</dbReference>
<dbReference type="GO" id="GO:0009089">
    <property type="term" value="P:lysine biosynthetic process via diaminopimelate"/>
    <property type="evidence" value="ECO:0007669"/>
    <property type="project" value="UniProtKB-UniRule"/>
</dbReference>
<evidence type="ECO:0000256" key="4">
    <source>
        <dbReference type="ARBA" id="ARBA00023239"/>
    </source>
</evidence>
<sequence>MVLDNDRYVLSGGIDPLELVEQFGCPLYVYDSAIIKRQYKRMSDAMNVKRLRLNYACKALSNINILKLFRSMGAGLDTVSVQEVSLGIRAGFDPQDIIFTPNCVSLEEIAEAVEYGVKINIDNTSILEQFGQAFPDVPVCIRINPHIMAGANVKTSVGHIDSKFGISFHQMPLVHRIVEATGLKVEGVHMHTGSDILDPEVFLSGAEILLNIAREFPDLDYVDFGSGFKVAYKIGDVETNIEELGARISERFNRFCTEYGRDLMLMFEPGKFMVSEAGYFFAQVNVIKQTTSTVFAGIDSGLNHFIRPMFYNAYHKMTNVSRPKGKARFYTVVGYICETDTFGINRQMTELQEGDIICMHNAGAYCFSMASNYNSRYRPAEVMVHEGKAYLIRERENMEDLMRRQVDAGIFEPTSTEA</sequence>
<feature type="binding site" evidence="5">
    <location>
        <position position="227"/>
    </location>
    <ligand>
        <name>pyridoxal 5'-phosphate</name>
        <dbReference type="ChEBI" id="CHEBI:597326"/>
    </ligand>
</feature>
<organism evidence="11 12">
    <name type="scientific">Phaeodactylibacter luteus</name>
    <dbReference type="NCBI Taxonomy" id="1564516"/>
    <lineage>
        <taxon>Bacteria</taxon>
        <taxon>Pseudomonadati</taxon>
        <taxon>Bacteroidota</taxon>
        <taxon>Saprospiria</taxon>
        <taxon>Saprospirales</taxon>
        <taxon>Haliscomenobacteraceae</taxon>
        <taxon>Phaeodactylibacter</taxon>
    </lineage>
</organism>
<dbReference type="InterPro" id="IPR000183">
    <property type="entry name" value="Orn/DAP/Arg_de-COase"/>
</dbReference>
<dbReference type="NCBIfam" id="TIGR01048">
    <property type="entry name" value="lysA"/>
    <property type="match status" value="1"/>
</dbReference>
<dbReference type="Gene3D" id="3.20.20.10">
    <property type="entry name" value="Alanine racemase"/>
    <property type="match status" value="1"/>
</dbReference>
<dbReference type="HAMAP" id="MF_02120">
    <property type="entry name" value="LysA"/>
    <property type="match status" value="1"/>
</dbReference>
<feature type="binding site" evidence="5">
    <location>
        <position position="311"/>
    </location>
    <ligand>
        <name>substrate</name>
    </ligand>
</feature>
<dbReference type="Pfam" id="PF02784">
    <property type="entry name" value="Orn_Arg_deC_N"/>
    <property type="match status" value="1"/>
</dbReference>
<keyword evidence="12" id="KW-1185">Reference proteome</keyword>
<feature type="binding site" evidence="5">
    <location>
        <position position="365"/>
    </location>
    <ligand>
        <name>pyridoxal 5'-phosphate</name>
        <dbReference type="ChEBI" id="CHEBI:597326"/>
    </ligand>
</feature>
<accession>A0A5C6S3A5</accession>
<feature type="binding site" evidence="5">
    <location>
        <position position="307"/>
    </location>
    <ligand>
        <name>substrate</name>
    </ligand>
</feature>
<keyword evidence="5" id="KW-0028">Amino-acid biosynthesis</keyword>
<dbReference type="OrthoDB" id="9802241at2"/>
<keyword evidence="2 5" id="KW-0210">Decarboxylase</keyword>
<dbReference type="PRINTS" id="PR01181">
    <property type="entry name" value="DAPDCRBXLASE"/>
</dbReference>
<dbReference type="Gene3D" id="2.40.37.10">
    <property type="entry name" value="Lyase, Ornithine Decarboxylase, Chain A, domain 1"/>
    <property type="match status" value="1"/>
</dbReference>
<evidence type="ECO:0000256" key="1">
    <source>
        <dbReference type="ARBA" id="ARBA00001933"/>
    </source>
</evidence>
<dbReference type="SUPFAM" id="SSF51419">
    <property type="entry name" value="PLP-binding barrel"/>
    <property type="match status" value="1"/>
</dbReference>
<dbReference type="FunFam" id="3.20.20.10:FF:000003">
    <property type="entry name" value="Diaminopimelate decarboxylase"/>
    <property type="match status" value="1"/>
</dbReference>
<dbReference type="GO" id="GO:0008836">
    <property type="term" value="F:diaminopimelate decarboxylase activity"/>
    <property type="evidence" value="ECO:0007669"/>
    <property type="project" value="UniProtKB-UniRule"/>
</dbReference>
<name>A0A5C6S3A5_9BACT</name>
<evidence type="ECO:0000313" key="11">
    <source>
        <dbReference type="EMBL" id="TXB68904.1"/>
    </source>
</evidence>
<dbReference type="EC" id="4.1.1.20" evidence="5 6"/>
<protein>
    <recommendedName>
        <fullName evidence="5 6">Diaminopimelate decarboxylase</fullName>
        <shortName evidence="5">DAP decarboxylase</shortName>
        <shortName evidence="5">DAPDC</shortName>
        <ecNumber evidence="5 6">4.1.1.20</ecNumber>
    </recommendedName>
</protein>
<dbReference type="SUPFAM" id="SSF50621">
    <property type="entry name" value="Alanine racemase C-terminal domain-like"/>
    <property type="match status" value="1"/>
</dbReference>
<evidence type="ECO:0000256" key="3">
    <source>
        <dbReference type="ARBA" id="ARBA00022898"/>
    </source>
</evidence>
<dbReference type="PANTHER" id="PTHR43727">
    <property type="entry name" value="DIAMINOPIMELATE DECARBOXYLASE"/>
    <property type="match status" value="1"/>
</dbReference>
<reference evidence="11 12" key="1">
    <citation type="submission" date="2019-08" db="EMBL/GenBank/DDBJ databases">
        <title>Genome of Phaeodactylibacter luteus.</title>
        <authorList>
            <person name="Bowman J.P."/>
        </authorList>
    </citation>
    <scope>NUCLEOTIDE SEQUENCE [LARGE SCALE GENOMIC DNA]</scope>
    <source>
        <strain evidence="11 12">KCTC 42180</strain>
    </source>
</reference>
<comment type="pathway">
    <text evidence="5 8">Amino-acid biosynthesis; L-lysine biosynthesis via DAP pathway; L-lysine from DL-2,6-diaminopimelate: step 1/1.</text>
</comment>
<feature type="domain" description="Orn/DAP/Arg decarboxylase 2 C-terminal" evidence="9">
    <location>
        <begin position="28"/>
        <end position="363"/>
    </location>
</feature>
<comment type="caution">
    <text evidence="11">The sequence shown here is derived from an EMBL/GenBank/DDBJ whole genome shotgun (WGS) entry which is preliminary data.</text>
</comment>
<dbReference type="InterPro" id="IPR022644">
    <property type="entry name" value="De-COase2_N"/>
</dbReference>
<dbReference type="PRINTS" id="PR01179">
    <property type="entry name" value="ODADCRBXLASE"/>
</dbReference>
<keyword evidence="3 5" id="KW-0663">Pyridoxal phosphate</keyword>
<evidence type="ECO:0000256" key="7">
    <source>
        <dbReference type="PIRSR" id="PIRSR600183-50"/>
    </source>
</evidence>
<dbReference type="InterPro" id="IPR029066">
    <property type="entry name" value="PLP-binding_barrel"/>
</dbReference>
<dbReference type="PANTHER" id="PTHR43727:SF2">
    <property type="entry name" value="GROUP IV DECARBOXYLASE"/>
    <property type="match status" value="1"/>
</dbReference>
<feature type="active site" description="Proton donor" evidence="7">
    <location>
        <position position="337"/>
    </location>
</feature>
<dbReference type="InterPro" id="IPR009006">
    <property type="entry name" value="Ala_racemase/Decarboxylase_C"/>
</dbReference>
<keyword evidence="5 8" id="KW-0457">Lysine biosynthesis</keyword>
<proteinExistence type="inferred from homology"/>
<dbReference type="AlphaFoldDB" id="A0A5C6S3A5"/>
<gene>
    <name evidence="5 11" type="primary">lysA</name>
    <name evidence="11" type="ORF">FRY97_02215</name>
</gene>
<feature type="domain" description="Orn/DAP/Arg decarboxylase 2 N-terminal" evidence="10">
    <location>
        <begin position="35"/>
        <end position="275"/>
    </location>
</feature>
<evidence type="ECO:0000313" key="12">
    <source>
        <dbReference type="Proteomes" id="UP000321580"/>
    </source>
</evidence>
<evidence type="ECO:0000259" key="9">
    <source>
        <dbReference type="Pfam" id="PF00278"/>
    </source>
</evidence>